<proteinExistence type="predicted"/>
<keyword evidence="1" id="KW-0805">Transcription regulation</keyword>
<dbReference type="AlphaFoldDB" id="A0AAE3MBP2"/>
<reference evidence="5" key="1">
    <citation type="submission" date="2022-10" db="EMBL/GenBank/DDBJ databases">
        <authorList>
            <person name="Yu W.X."/>
        </authorList>
    </citation>
    <scope>NUCLEOTIDE SEQUENCE</scope>
    <source>
        <strain evidence="5">D04</strain>
    </source>
</reference>
<keyword evidence="6" id="KW-1185">Reference proteome</keyword>
<dbReference type="GO" id="GO:0043565">
    <property type="term" value="F:sequence-specific DNA binding"/>
    <property type="evidence" value="ECO:0007669"/>
    <property type="project" value="InterPro"/>
</dbReference>
<keyword evidence="3" id="KW-0804">Transcription</keyword>
<evidence type="ECO:0000256" key="1">
    <source>
        <dbReference type="ARBA" id="ARBA00023015"/>
    </source>
</evidence>
<dbReference type="PANTHER" id="PTHR11019">
    <property type="entry name" value="HTH-TYPE TRANSCRIPTIONAL REGULATOR NIMR"/>
    <property type="match status" value="1"/>
</dbReference>
<evidence type="ECO:0000256" key="2">
    <source>
        <dbReference type="ARBA" id="ARBA00023125"/>
    </source>
</evidence>
<gene>
    <name evidence="5" type="ORF">OM074_02600</name>
</gene>
<evidence type="ECO:0000313" key="5">
    <source>
        <dbReference type="EMBL" id="MCW3804496.1"/>
    </source>
</evidence>
<dbReference type="PROSITE" id="PS01124">
    <property type="entry name" value="HTH_ARAC_FAMILY_2"/>
    <property type="match status" value="1"/>
</dbReference>
<dbReference type="RefSeq" id="WP_301197717.1">
    <property type="nucleotide sequence ID" value="NZ_JAPDPI010000003.1"/>
</dbReference>
<dbReference type="SUPFAM" id="SSF46689">
    <property type="entry name" value="Homeodomain-like"/>
    <property type="match status" value="2"/>
</dbReference>
<evidence type="ECO:0000259" key="4">
    <source>
        <dbReference type="PROSITE" id="PS01124"/>
    </source>
</evidence>
<dbReference type="Pfam" id="PF12833">
    <property type="entry name" value="HTH_18"/>
    <property type="match status" value="1"/>
</dbReference>
<organism evidence="5 6">
    <name type="scientific">Plebeiibacterium marinum</name>
    <dbReference type="NCBI Taxonomy" id="2992111"/>
    <lineage>
        <taxon>Bacteria</taxon>
        <taxon>Pseudomonadati</taxon>
        <taxon>Bacteroidota</taxon>
        <taxon>Bacteroidia</taxon>
        <taxon>Marinilabiliales</taxon>
        <taxon>Marinilabiliaceae</taxon>
        <taxon>Plebeiibacterium</taxon>
    </lineage>
</organism>
<dbReference type="Gene3D" id="2.60.120.10">
    <property type="entry name" value="Jelly Rolls"/>
    <property type="match status" value="1"/>
</dbReference>
<dbReference type="Proteomes" id="UP001207408">
    <property type="component" value="Unassembled WGS sequence"/>
</dbReference>
<dbReference type="InterPro" id="IPR014710">
    <property type="entry name" value="RmlC-like_jellyroll"/>
</dbReference>
<dbReference type="InterPro" id="IPR003313">
    <property type="entry name" value="AraC-bd"/>
</dbReference>
<name>A0AAE3MBP2_9BACT</name>
<comment type="caution">
    <text evidence="5">The sequence shown here is derived from an EMBL/GenBank/DDBJ whole genome shotgun (WGS) entry which is preliminary data.</text>
</comment>
<dbReference type="GO" id="GO:0003700">
    <property type="term" value="F:DNA-binding transcription factor activity"/>
    <property type="evidence" value="ECO:0007669"/>
    <property type="project" value="InterPro"/>
</dbReference>
<dbReference type="EMBL" id="JAPDPI010000003">
    <property type="protein sequence ID" value="MCW3804496.1"/>
    <property type="molecule type" value="Genomic_DNA"/>
</dbReference>
<dbReference type="SUPFAM" id="SSF51182">
    <property type="entry name" value="RmlC-like cupins"/>
    <property type="match status" value="1"/>
</dbReference>
<dbReference type="InterPro" id="IPR009057">
    <property type="entry name" value="Homeodomain-like_sf"/>
</dbReference>
<accession>A0AAE3MBP2</accession>
<evidence type="ECO:0000313" key="6">
    <source>
        <dbReference type="Proteomes" id="UP001207408"/>
    </source>
</evidence>
<dbReference type="SMART" id="SM00342">
    <property type="entry name" value="HTH_ARAC"/>
    <property type="match status" value="1"/>
</dbReference>
<feature type="domain" description="HTH araC/xylS-type" evidence="4">
    <location>
        <begin position="162"/>
        <end position="260"/>
    </location>
</feature>
<keyword evidence="2" id="KW-0238">DNA-binding</keyword>
<dbReference type="Pfam" id="PF02311">
    <property type="entry name" value="AraC_binding"/>
    <property type="match status" value="1"/>
</dbReference>
<dbReference type="PANTHER" id="PTHR11019:SF190">
    <property type="entry name" value="ARAC-FAMILY REGULATORY PROTEIN"/>
    <property type="match status" value="1"/>
</dbReference>
<dbReference type="InterPro" id="IPR011051">
    <property type="entry name" value="RmlC_Cupin_sf"/>
</dbReference>
<evidence type="ECO:0000256" key="3">
    <source>
        <dbReference type="ARBA" id="ARBA00023163"/>
    </source>
</evidence>
<dbReference type="InterPro" id="IPR018060">
    <property type="entry name" value="HTH_AraC"/>
</dbReference>
<protein>
    <submittedName>
        <fullName evidence="5">AraC family transcriptional regulator</fullName>
    </submittedName>
</protein>
<dbReference type="Gene3D" id="1.10.10.60">
    <property type="entry name" value="Homeodomain-like"/>
    <property type="match status" value="2"/>
</dbReference>
<sequence length="266" mass="30881">MSSYLKNVNNNEDVFYVLHSKVEENIPMHSHNKHQLCYVEGGVAFLNTTNKSYFLPARHFLWIPAGIEHNVISRTSAKKVHNIFFPTTLFPEDHKVREREGIYPVTNLLMEMIYYTEKWHGEISCKDTLKYEFLIALKNIVLDVASNPLPIVLPTTNNENLRAVLIYIHNNLDQALCLDQVAANFGYSSRTLSRLFQKNIDTSFLQYVKLTRIIRSMEQLIQTDLSITEIAYKSGYNSLSAYSYTFQQIIHLSPAEFRKQNIRNPK</sequence>